<dbReference type="PANTHER" id="PTHR21043:SF0">
    <property type="entry name" value="MITOCHONDRIAL ASSEMBLY OF RIBOSOMAL LARGE SUBUNIT PROTEIN 1"/>
    <property type="match status" value="1"/>
</dbReference>
<keyword evidence="2" id="KW-0678">Repressor</keyword>
<dbReference type="GO" id="GO:0017148">
    <property type="term" value="P:negative regulation of translation"/>
    <property type="evidence" value="ECO:0007669"/>
    <property type="project" value="UniProtKB-UniRule"/>
</dbReference>
<comment type="function">
    <text evidence="2">Functions as a ribosomal silencing factor. Interacts with ribosomal protein uL14 (rplN), blocking formation of intersubunit bridge B8. Prevents association of the 30S and 50S ribosomal subunits and the formation of functional ribosomes, thus repressing translation.</text>
</comment>
<dbReference type="HAMAP" id="MF_01477">
    <property type="entry name" value="Iojap_RsfS"/>
    <property type="match status" value="1"/>
</dbReference>
<dbReference type="InterPro" id="IPR043519">
    <property type="entry name" value="NT_sf"/>
</dbReference>
<evidence type="ECO:0000256" key="1">
    <source>
        <dbReference type="ARBA" id="ARBA00010574"/>
    </source>
</evidence>
<keyword evidence="2" id="KW-0810">Translation regulation</keyword>
<dbReference type="GO" id="GO:0042256">
    <property type="term" value="P:cytosolic ribosome assembly"/>
    <property type="evidence" value="ECO:0007669"/>
    <property type="project" value="UniProtKB-UniRule"/>
</dbReference>
<dbReference type="GO" id="GO:0090071">
    <property type="term" value="P:negative regulation of ribosome biogenesis"/>
    <property type="evidence" value="ECO:0007669"/>
    <property type="project" value="UniProtKB-UniRule"/>
</dbReference>
<dbReference type="SUPFAM" id="SSF81301">
    <property type="entry name" value="Nucleotidyltransferase"/>
    <property type="match status" value="1"/>
</dbReference>
<gene>
    <name evidence="2 3" type="primary">rsfS</name>
    <name evidence="3" type="ORF">HXK21_06485</name>
</gene>
<name>A0A929X043_9BACT</name>
<keyword evidence="2" id="KW-0963">Cytoplasm</keyword>
<dbReference type="AlphaFoldDB" id="A0A929X043"/>
<dbReference type="GO" id="GO:0043023">
    <property type="term" value="F:ribosomal large subunit binding"/>
    <property type="evidence" value="ECO:0007669"/>
    <property type="project" value="TreeGrafter"/>
</dbReference>
<dbReference type="RefSeq" id="WP_296089573.1">
    <property type="nucleotide sequence ID" value="NZ_CAUOSC010000012.1"/>
</dbReference>
<evidence type="ECO:0000256" key="2">
    <source>
        <dbReference type="HAMAP-Rule" id="MF_01477"/>
    </source>
</evidence>
<dbReference type="GO" id="GO:0005737">
    <property type="term" value="C:cytoplasm"/>
    <property type="evidence" value="ECO:0007669"/>
    <property type="project" value="UniProtKB-SubCell"/>
</dbReference>
<organism evidence="3 4">
    <name type="scientific">Alloprevotella tannerae</name>
    <dbReference type="NCBI Taxonomy" id="76122"/>
    <lineage>
        <taxon>Bacteria</taxon>
        <taxon>Pseudomonadati</taxon>
        <taxon>Bacteroidota</taxon>
        <taxon>Bacteroidia</taxon>
        <taxon>Bacteroidales</taxon>
        <taxon>Prevotellaceae</taxon>
        <taxon>Alloprevotella</taxon>
    </lineage>
</organism>
<accession>A0A929X043</accession>
<comment type="subcellular location">
    <subcellularLocation>
        <location evidence="2">Cytoplasm</location>
    </subcellularLocation>
</comment>
<proteinExistence type="inferred from homology"/>
<reference evidence="3" key="1">
    <citation type="submission" date="2020-04" db="EMBL/GenBank/DDBJ databases">
        <title>Deep metagenomics examines the oral microbiome during advanced dental caries in children, revealing novel taxa and co-occurrences with host molecules.</title>
        <authorList>
            <person name="Baker J.L."/>
            <person name="Morton J.T."/>
            <person name="Dinis M."/>
            <person name="Alvarez R."/>
            <person name="Tran N.C."/>
            <person name="Knight R."/>
            <person name="Edlund A."/>
        </authorList>
    </citation>
    <scope>NUCLEOTIDE SEQUENCE</scope>
    <source>
        <strain evidence="3">JCVI_34_bin.1</strain>
    </source>
</reference>
<dbReference type="Pfam" id="PF02410">
    <property type="entry name" value="RsfS"/>
    <property type="match status" value="1"/>
</dbReference>
<protein>
    <recommendedName>
        <fullName evidence="2">Ribosomal silencing factor RsfS</fullName>
    </recommendedName>
</protein>
<dbReference type="Proteomes" id="UP000704068">
    <property type="component" value="Unassembled WGS sequence"/>
</dbReference>
<evidence type="ECO:0000313" key="3">
    <source>
        <dbReference type="EMBL" id="MBF0970673.1"/>
    </source>
</evidence>
<evidence type="ECO:0000313" key="4">
    <source>
        <dbReference type="Proteomes" id="UP000704068"/>
    </source>
</evidence>
<dbReference type="EMBL" id="JABZGR010000019">
    <property type="protein sequence ID" value="MBF0970673.1"/>
    <property type="molecule type" value="Genomic_DNA"/>
</dbReference>
<dbReference type="InterPro" id="IPR004394">
    <property type="entry name" value="Iojap/RsfS/C7orf30"/>
</dbReference>
<dbReference type="PANTHER" id="PTHR21043">
    <property type="entry name" value="IOJAP SUPERFAMILY ORTHOLOG"/>
    <property type="match status" value="1"/>
</dbReference>
<comment type="subunit">
    <text evidence="2">Interacts with ribosomal protein uL14 (rplN).</text>
</comment>
<comment type="caution">
    <text evidence="3">The sequence shown here is derived from an EMBL/GenBank/DDBJ whole genome shotgun (WGS) entry which is preliminary data.</text>
</comment>
<sequence length="119" mass="13233">MNSTPEIVNTIVQGMQEKKAFDVTIVDLRKIDTAPAEYFVLCNAGSPQQVEAVAGSVSDETRKALNERPAAAVGLDNAQWVAMDYGTVMVHIFLPEMREFYALESLWEDAEIKEIPNQD</sequence>
<comment type="similarity">
    <text evidence="1 2">Belongs to the Iojap/RsfS family.</text>
</comment>
<dbReference type="NCBIfam" id="TIGR00090">
    <property type="entry name" value="rsfS_iojap_ybeB"/>
    <property type="match status" value="1"/>
</dbReference>
<dbReference type="Gene3D" id="3.30.460.10">
    <property type="entry name" value="Beta Polymerase, domain 2"/>
    <property type="match status" value="1"/>
</dbReference>